<dbReference type="PANTHER" id="PTHR23210">
    <property type="entry name" value="ACTIVATING TRANSCRIPTION FACTOR 7 INTERACTING PROTEIN"/>
    <property type="match status" value="1"/>
</dbReference>
<reference evidence="4" key="2">
    <citation type="submission" date="2025-08" db="UniProtKB">
        <authorList>
            <consortium name="Ensembl"/>
        </authorList>
    </citation>
    <scope>IDENTIFICATION</scope>
</reference>
<dbReference type="InterPro" id="IPR026085">
    <property type="entry name" value="ATF7-int"/>
</dbReference>
<feature type="region of interest" description="Disordered" evidence="2">
    <location>
        <begin position="219"/>
        <end position="242"/>
    </location>
</feature>
<evidence type="ECO:0000256" key="1">
    <source>
        <dbReference type="SAM" id="Coils"/>
    </source>
</evidence>
<dbReference type="InParanoid" id="A0A667WU03"/>
<feature type="coiled-coil region" evidence="1">
    <location>
        <begin position="145"/>
        <end position="172"/>
    </location>
</feature>
<dbReference type="GO" id="GO:0005634">
    <property type="term" value="C:nucleus"/>
    <property type="evidence" value="ECO:0007669"/>
    <property type="project" value="TreeGrafter"/>
</dbReference>
<sequence length="367" mass="41060">MKRSSSSSSPPAPSRATSERSIKVSRNEMQALIQQEVQSAVRLTEMKLDCLVEKIQQMESEIMYESAIHKLEAKVKRVKRRGDEALAYIKTLGFNGRQDSTSEMAGDTSTKLDIGRSDSKEEVMEIVSVMTKKREEDNLELFKTVETTKKALKKLQEDRKVLKAAIADISSELTTSHSSHTSPPLKKLCRLKQESDVCPVEELRKVKVEEEEYSSVVRVEYPPNENHTSSKQSERGELSYPPLPDTPFPSVLSMEAASYNIPQRLTLQLALIKNPPGLSLLWNVEEEDPSAPPMDSYSIVMTVEKVKGSSIFPEWKTLGEVASIPLPVCLMITNCKPGYKMCFAVVGKDKFGRYGPYSKVVPAIIPE</sequence>
<gene>
    <name evidence="4" type="primary">atf7ip2</name>
</gene>
<dbReference type="GeneTree" id="ENSGT00940000173497"/>
<reference evidence="4" key="1">
    <citation type="submission" date="2019-06" db="EMBL/GenBank/DDBJ databases">
        <authorList>
            <consortium name="Wellcome Sanger Institute Data Sharing"/>
        </authorList>
    </citation>
    <scope>NUCLEOTIDE SEQUENCE [LARGE SCALE GENOMIC DNA]</scope>
</reference>
<proteinExistence type="predicted"/>
<accession>A0A667WU03</accession>
<dbReference type="Proteomes" id="UP000472263">
    <property type="component" value="Chromosome 8"/>
</dbReference>
<reference evidence="4" key="3">
    <citation type="submission" date="2025-09" db="UniProtKB">
        <authorList>
            <consortium name="Ensembl"/>
        </authorList>
    </citation>
    <scope>IDENTIFICATION</scope>
</reference>
<dbReference type="AlphaFoldDB" id="A0A667WU03"/>
<organism evidence="4 5">
    <name type="scientific">Myripristis murdjan</name>
    <name type="common">pinecone soldierfish</name>
    <dbReference type="NCBI Taxonomy" id="586833"/>
    <lineage>
        <taxon>Eukaryota</taxon>
        <taxon>Metazoa</taxon>
        <taxon>Chordata</taxon>
        <taxon>Craniata</taxon>
        <taxon>Vertebrata</taxon>
        <taxon>Euteleostomi</taxon>
        <taxon>Actinopterygii</taxon>
        <taxon>Neopterygii</taxon>
        <taxon>Teleostei</taxon>
        <taxon>Neoteleostei</taxon>
        <taxon>Acanthomorphata</taxon>
        <taxon>Holocentriformes</taxon>
        <taxon>Holocentridae</taxon>
        <taxon>Myripristis</taxon>
    </lineage>
</organism>
<dbReference type="Ensembl" id="ENSMMDT00005000467.1">
    <property type="protein sequence ID" value="ENSMMDP00005000456.1"/>
    <property type="gene ID" value="ENSMMDG00005000305.1"/>
</dbReference>
<dbReference type="GO" id="GO:0006355">
    <property type="term" value="P:regulation of DNA-templated transcription"/>
    <property type="evidence" value="ECO:0007669"/>
    <property type="project" value="TreeGrafter"/>
</dbReference>
<evidence type="ECO:0000256" key="2">
    <source>
        <dbReference type="SAM" id="MobiDB-lite"/>
    </source>
</evidence>
<dbReference type="InterPro" id="IPR056565">
    <property type="entry name" value="Fn3_ATF7IP"/>
</dbReference>
<evidence type="ECO:0000313" key="4">
    <source>
        <dbReference type="Ensembl" id="ENSMMDP00005000456.1"/>
    </source>
</evidence>
<dbReference type="PANTHER" id="PTHR23210:SF26">
    <property type="entry name" value="ACTIVATING TRANSCRIPTION FACTOR 7-INTERACTING PROTEIN 1"/>
    <property type="match status" value="1"/>
</dbReference>
<name>A0A667WU03_9TELE</name>
<evidence type="ECO:0000259" key="3">
    <source>
        <dbReference type="Pfam" id="PF16794"/>
    </source>
</evidence>
<feature type="region of interest" description="Disordered" evidence="2">
    <location>
        <begin position="1"/>
        <end position="22"/>
    </location>
</feature>
<dbReference type="GO" id="GO:0003712">
    <property type="term" value="F:transcription coregulator activity"/>
    <property type="evidence" value="ECO:0007669"/>
    <property type="project" value="TreeGrafter"/>
</dbReference>
<keyword evidence="5" id="KW-1185">Reference proteome</keyword>
<dbReference type="FunCoup" id="A0A667WU03">
    <property type="interactions" value="4"/>
</dbReference>
<dbReference type="GO" id="GO:0005667">
    <property type="term" value="C:transcription regulator complex"/>
    <property type="evidence" value="ECO:0007669"/>
    <property type="project" value="TreeGrafter"/>
</dbReference>
<keyword evidence="1" id="KW-0175">Coiled coil</keyword>
<evidence type="ECO:0000313" key="5">
    <source>
        <dbReference type="Proteomes" id="UP000472263"/>
    </source>
</evidence>
<dbReference type="Pfam" id="PF16794">
    <property type="entry name" value="fn3_4"/>
    <property type="match status" value="1"/>
</dbReference>
<protein>
    <recommendedName>
        <fullName evidence="3">Activating transcription factor 7-interacting protein Fn3 domain-containing protein</fullName>
    </recommendedName>
</protein>
<feature type="domain" description="Activating transcription factor 7-interacting protein Fn3" evidence="3">
    <location>
        <begin position="260"/>
        <end position="361"/>
    </location>
</feature>